<reference evidence="19" key="2">
    <citation type="submission" date="2025-04" db="UniProtKB">
        <authorList>
            <consortium name="RefSeq"/>
        </authorList>
    </citation>
    <scope>IDENTIFICATION</scope>
    <source>
        <strain evidence="19">USDA-PBARC FA_bdor</strain>
        <tissue evidence="19">Whole organism</tissue>
    </source>
</reference>
<feature type="transmembrane region" description="Helical" evidence="15">
    <location>
        <begin position="301"/>
        <end position="323"/>
    </location>
</feature>
<evidence type="ECO:0000256" key="1">
    <source>
        <dbReference type="ARBA" id="ARBA00004477"/>
    </source>
</evidence>
<proteinExistence type="inferred from homology"/>
<evidence type="ECO:0000259" key="16">
    <source>
        <dbReference type="PROSITE" id="PS51203"/>
    </source>
</evidence>
<accession>A0A0C9R5Y1</accession>
<evidence type="ECO:0000313" key="17">
    <source>
        <dbReference type="EMBL" id="JAG77964.1"/>
    </source>
</evidence>
<keyword evidence="5 15" id="KW-0444">Lipid biosynthesis</keyword>
<evidence type="ECO:0000256" key="4">
    <source>
        <dbReference type="ARBA" id="ARBA00013122"/>
    </source>
</evidence>
<comment type="catalytic activity">
    <reaction evidence="15">
        <text>a very-long-chain (3R)-3-hydroxyacyl-CoA = a very-long-chain (2E)-enoyl-CoA + H2O</text>
        <dbReference type="Rhea" id="RHEA:45812"/>
        <dbReference type="ChEBI" id="CHEBI:15377"/>
        <dbReference type="ChEBI" id="CHEBI:83728"/>
        <dbReference type="ChEBI" id="CHEBI:85440"/>
        <dbReference type="EC" id="4.2.1.134"/>
    </reaction>
</comment>
<keyword evidence="18" id="KW-1185">Reference proteome</keyword>
<dbReference type="EMBL" id="GBYB01008197">
    <property type="protein sequence ID" value="JAG77964.1"/>
    <property type="molecule type" value="Transcribed_RNA"/>
</dbReference>
<evidence type="ECO:0000256" key="15">
    <source>
        <dbReference type="RuleBase" id="RU363109"/>
    </source>
</evidence>
<dbReference type="PROSITE" id="PS51203">
    <property type="entry name" value="CS"/>
    <property type="match status" value="1"/>
</dbReference>
<dbReference type="GO" id="GO:0030148">
    <property type="term" value="P:sphingolipid biosynthetic process"/>
    <property type="evidence" value="ECO:0007669"/>
    <property type="project" value="TreeGrafter"/>
</dbReference>
<keyword evidence="13 15" id="KW-0275">Fatty acid biosynthesis</keyword>
<dbReference type="Proteomes" id="UP000694866">
    <property type="component" value="Unplaced"/>
</dbReference>
<dbReference type="Gene3D" id="2.60.40.790">
    <property type="match status" value="1"/>
</dbReference>
<dbReference type="AlphaFoldDB" id="A0A0C9R5Y1"/>
<organism evidence="17">
    <name type="scientific">Fopius arisanus</name>
    <dbReference type="NCBI Taxonomy" id="64838"/>
    <lineage>
        <taxon>Eukaryota</taxon>
        <taxon>Metazoa</taxon>
        <taxon>Ecdysozoa</taxon>
        <taxon>Arthropoda</taxon>
        <taxon>Hexapoda</taxon>
        <taxon>Insecta</taxon>
        <taxon>Pterygota</taxon>
        <taxon>Neoptera</taxon>
        <taxon>Endopterygota</taxon>
        <taxon>Hymenoptera</taxon>
        <taxon>Apocrita</taxon>
        <taxon>Ichneumonoidea</taxon>
        <taxon>Braconidae</taxon>
        <taxon>Opiinae</taxon>
        <taxon>Fopius</taxon>
    </lineage>
</organism>
<dbReference type="GO" id="GO:0102158">
    <property type="term" value="F:very-long-chain (3R)-3-hydroxyacyl-CoA dehydratase activity"/>
    <property type="evidence" value="ECO:0007669"/>
    <property type="project" value="UniProtKB-EC"/>
</dbReference>
<keyword evidence="12 15" id="KW-0472">Membrane</keyword>
<feature type="transmembrane region" description="Helical" evidence="15">
    <location>
        <begin position="240"/>
        <end position="257"/>
    </location>
</feature>
<dbReference type="GeneID" id="105272374"/>
<dbReference type="Pfam" id="PF04387">
    <property type="entry name" value="PTPLA"/>
    <property type="match status" value="1"/>
</dbReference>
<feature type="transmembrane region" description="Helical" evidence="15">
    <location>
        <begin position="175"/>
        <end position="197"/>
    </location>
</feature>
<comment type="pathway">
    <text evidence="2 15">Lipid metabolism; fatty acid biosynthesis.</text>
</comment>
<dbReference type="EC" id="4.2.1.134" evidence="4 15"/>
<protein>
    <recommendedName>
        <fullName evidence="4 15">Very-long-chain (3R)-3-hydroxyacyl-CoA dehydratase</fullName>
        <ecNumber evidence="4 15">4.2.1.134</ecNumber>
    </recommendedName>
</protein>
<dbReference type="KEGG" id="fas:105272374"/>
<evidence type="ECO:0000256" key="14">
    <source>
        <dbReference type="ARBA" id="ARBA00023239"/>
    </source>
</evidence>
<feature type="domain" description="CS" evidence="16">
    <location>
        <begin position="2"/>
        <end position="92"/>
    </location>
</feature>
<gene>
    <name evidence="17" type="primary">ptplad1_0</name>
    <name evidence="19" type="synonym">Hacd2</name>
    <name evidence="17" type="ORF">g.20797</name>
</gene>
<dbReference type="GO" id="GO:0005789">
    <property type="term" value="C:endoplasmic reticulum membrane"/>
    <property type="evidence" value="ECO:0007669"/>
    <property type="project" value="UniProtKB-SubCell"/>
</dbReference>
<evidence type="ECO:0000256" key="11">
    <source>
        <dbReference type="ARBA" id="ARBA00023098"/>
    </source>
</evidence>
<dbReference type="SUPFAM" id="SSF49764">
    <property type="entry name" value="HSP20-like chaperones"/>
    <property type="match status" value="1"/>
</dbReference>
<dbReference type="PANTHER" id="PTHR11035:SF35">
    <property type="entry name" value="VERY-LONG-CHAIN (3R)-3-HYDROXYACYL-COA DEHYDRATASE"/>
    <property type="match status" value="1"/>
</dbReference>
<evidence type="ECO:0000256" key="12">
    <source>
        <dbReference type="ARBA" id="ARBA00023136"/>
    </source>
</evidence>
<evidence type="ECO:0000256" key="5">
    <source>
        <dbReference type="ARBA" id="ARBA00022516"/>
    </source>
</evidence>
<keyword evidence="8 15" id="KW-0276">Fatty acid metabolism</keyword>
<sequence length="394" mass="46459">MAVQPKVYWSQTKNDVFVKIDVDDPEGTEITLDDDGMKFSASKRFNGNVVQYEFSIQFYGSTNREENMYELINHQMQFVLKKEIDDDWPRLTVKNDPEFVILDPVKFQHKRITKKSRDKRDVSMGFNKGFTSAKEQIHKEVLEKRDVHEDYPHMYDVLHKEELGYRREDYRKVYLVLYNLCQFVGFMYILTVMSIRYSREGPDSMAETYSSVGGAMRFLQLLQFLEVMHPMFGYTKGNPLIAFVQVGGRAFILFLMIEAESRMQTKPVVFYLFFVWSLVEVFRYPYYITQVLNVESGLLTWFRYTIWIPLYPLGFVCEGIIVLRNIPYFEETGRFTVSLPNAWNFAFHFPTLLRIYLLVLCGPSIYTMMSHMHQTRIKKLGGARGRQLLSGKFD</sequence>
<evidence type="ECO:0000313" key="19">
    <source>
        <dbReference type="RefSeq" id="XP_011312782.1"/>
    </source>
</evidence>
<keyword evidence="7 15" id="KW-0256">Endoplasmic reticulum</keyword>
<evidence type="ECO:0000256" key="7">
    <source>
        <dbReference type="ARBA" id="ARBA00022824"/>
    </source>
</evidence>
<dbReference type="GO" id="GO:0042761">
    <property type="term" value="P:very long-chain fatty acid biosynthetic process"/>
    <property type="evidence" value="ECO:0007669"/>
    <property type="project" value="TreeGrafter"/>
</dbReference>
<dbReference type="InterPro" id="IPR008978">
    <property type="entry name" value="HSP20-like_chaperone"/>
</dbReference>
<evidence type="ECO:0000256" key="3">
    <source>
        <dbReference type="ARBA" id="ARBA00007811"/>
    </source>
</evidence>
<feature type="transmembrane region" description="Helical" evidence="15">
    <location>
        <begin position="343"/>
        <end position="369"/>
    </location>
</feature>
<evidence type="ECO:0000313" key="18">
    <source>
        <dbReference type="Proteomes" id="UP000694866"/>
    </source>
</evidence>
<evidence type="ECO:0000256" key="6">
    <source>
        <dbReference type="ARBA" id="ARBA00022692"/>
    </source>
</evidence>
<comment type="similarity">
    <text evidence="3 15">Belongs to the very long-chain fatty acids dehydratase HACD family.</text>
</comment>
<name>A0A0C9R5Y1_9HYME</name>
<comment type="subcellular location">
    <subcellularLocation>
        <location evidence="1 15">Endoplasmic reticulum membrane</location>
        <topology evidence="1 15">Multi-pass membrane protein</topology>
    </subcellularLocation>
</comment>
<reference evidence="17" key="1">
    <citation type="submission" date="2015-01" db="EMBL/GenBank/DDBJ databases">
        <title>Transcriptome Assembly of Fopius arisanus.</title>
        <authorList>
            <person name="Geib S."/>
        </authorList>
    </citation>
    <scope>NUCLEOTIDE SEQUENCE</scope>
</reference>
<keyword evidence="6 15" id="KW-0812">Transmembrane</keyword>
<dbReference type="OrthoDB" id="2157530at2759"/>
<evidence type="ECO:0000256" key="9">
    <source>
        <dbReference type="ARBA" id="ARBA00022989"/>
    </source>
</evidence>
<dbReference type="InterPro" id="IPR007052">
    <property type="entry name" value="CS_dom"/>
</dbReference>
<dbReference type="GO" id="GO:0030497">
    <property type="term" value="P:fatty acid elongation"/>
    <property type="evidence" value="ECO:0007669"/>
    <property type="project" value="TreeGrafter"/>
</dbReference>
<dbReference type="UniPathway" id="UPA00094"/>
<keyword evidence="9 15" id="KW-1133">Transmembrane helix</keyword>
<keyword evidence="11 15" id="KW-0443">Lipid metabolism</keyword>
<evidence type="ECO:0000256" key="2">
    <source>
        <dbReference type="ARBA" id="ARBA00005194"/>
    </source>
</evidence>
<evidence type="ECO:0000256" key="13">
    <source>
        <dbReference type="ARBA" id="ARBA00023160"/>
    </source>
</evidence>
<dbReference type="InterPro" id="IPR007482">
    <property type="entry name" value="Tyr_Pase-like_PTPLA"/>
</dbReference>
<evidence type="ECO:0000256" key="10">
    <source>
        <dbReference type="ARBA" id="ARBA00023054"/>
    </source>
</evidence>
<dbReference type="PANTHER" id="PTHR11035">
    <property type="entry name" value="VERY-LONG-CHAIN (3R)-3-HYDROXYACYL-COA DEHYDRATASE"/>
    <property type="match status" value="1"/>
</dbReference>
<accession>A0A9R1TNG0</accession>
<keyword evidence="14 15" id="KW-0456">Lyase</keyword>
<feature type="transmembrane region" description="Helical" evidence="15">
    <location>
        <begin position="269"/>
        <end position="289"/>
    </location>
</feature>
<dbReference type="CTD" id="201562"/>
<evidence type="ECO:0000256" key="8">
    <source>
        <dbReference type="ARBA" id="ARBA00022832"/>
    </source>
</evidence>
<comment type="function">
    <text evidence="15">Catalyzes the third of the four reactions of the long-chain fatty acids elongation cycle. This endoplasmic reticulum-bound enzymatic process, allows the addition of two carbons to the chain of long- and very long-chain fatty acids/VLCFAs per cycle. This enzyme catalyzes the dehydration of the 3-hydroxyacyl-CoA intermediate into trans-2,3-enoyl-CoA, within each cycle of fatty acid elongation. Thereby, it participates to the production of VLCFAs of different chain lengths that are involved in multiple biological processes as precursors of membrane lipids and lipid mediators.</text>
</comment>
<keyword evidence="10" id="KW-0175">Coiled coil</keyword>
<dbReference type="RefSeq" id="XP_011312782.1">
    <property type="nucleotide sequence ID" value="XM_011314480.1"/>
</dbReference>